<dbReference type="EMBL" id="CM047750">
    <property type="protein sequence ID" value="KAJ0007058.1"/>
    <property type="molecule type" value="Genomic_DNA"/>
</dbReference>
<keyword evidence="2" id="KW-1185">Reference proteome</keyword>
<name>A0ACC0WYE2_9ROSI</name>
<accession>A0ACC0WYE2</accession>
<proteinExistence type="predicted"/>
<evidence type="ECO:0000313" key="2">
    <source>
        <dbReference type="Proteomes" id="UP001163603"/>
    </source>
</evidence>
<reference evidence="2" key="1">
    <citation type="journal article" date="2023" name="G3 (Bethesda)">
        <title>Genome assembly and association tests identify interacting loci associated with vigor, precocity, and sex in interspecific pistachio rootstocks.</title>
        <authorList>
            <person name="Palmer W."/>
            <person name="Jacygrad E."/>
            <person name="Sagayaradj S."/>
            <person name="Cavanaugh K."/>
            <person name="Han R."/>
            <person name="Bertier L."/>
            <person name="Beede B."/>
            <person name="Kafkas S."/>
            <person name="Golino D."/>
            <person name="Preece J."/>
            <person name="Michelmore R."/>
        </authorList>
    </citation>
    <scope>NUCLEOTIDE SEQUENCE [LARGE SCALE GENOMIC DNA]</scope>
</reference>
<protein>
    <submittedName>
        <fullName evidence="1">Uncharacterized protein</fullName>
    </submittedName>
</protein>
<evidence type="ECO:0000313" key="1">
    <source>
        <dbReference type="EMBL" id="KAJ0007058.1"/>
    </source>
</evidence>
<organism evidence="1 2">
    <name type="scientific">Pistacia integerrima</name>
    <dbReference type="NCBI Taxonomy" id="434235"/>
    <lineage>
        <taxon>Eukaryota</taxon>
        <taxon>Viridiplantae</taxon>
        <taxon>Streptophyta</taxon>
        <taxon>Embryophyta</taxon>
        <taxon>Tracheophyta</taxon>
        <taxon>Spermatophyta</taxon>
        <taxon>Magnoliopsida</taxon>
        <taxon>eudicotyledons</taxon>
        <taxon>Gunneridae</taxon>
        <taxon>Pentapetalae</taxon>
        <taxon>rosids</taxon>
        <taxon>malvids</taxon>
        <taxon>Sapindales</taxon>
        <taxon>Anacardiaceae</taxon>
        <taxon>Pistacia</taxon>
    </lineage>
</organism>
<comment type="caution">
    <text evidence="1">The sequence shown here is derived from an EMBL/GenBank/DDBJ whole genome shotgun (WGS) entry which is preliminary data.</text>
</comment>
<gene>
    <name evidence="1" type="ORF">Pint_29463</name>
</gene>
<sequence>MMISIIAAVMFMAMLIVCSFHLYKRWFGQSLSGGDNHGRSQSHVEIDCTVCLNKVLKGEPLRVLPTCHHGFHVHCIDAWLKLSSTCPLCRADVPCSQAAPKLDGLVSWLLSSLTSVSNWMEVSFNEEIKMAFCADFGCLS</sequence>
<dbReference type="Proteomes" id="UP001163603">
    <property type="component" value="Chromosome 15"/>
</dbReference>